<evidence type="ECO:0000256" key="5">
    <source>
        <dbReference type="SAM" id="MobiDB-lite"/>
    </source>
</evidence>
<evidence type="ECO:0000256" key="3">
    <source>
        <dbReference type="ARBA" id="ARBA00044493"/>
    </source>
</evidence>
<evidence type="ECO:0000313" key="7">
    <source>
        <dbReference type="Proteomes" id="UP000076871"/>
    </source>
</evidence>
<dbReference type="PANTHER" id="PTHR47936">
    <property type="entry name" value="PPR_LONG DOMAIN-CONTAINING PROTEIN"/>
    <property type="match status" value="1"/>
</dbReference>
<protein>
    <recommendedName>
        <fullName evidence="8">Pentacotripeptide-repeat region of PRORP domain-containing protein</fullName>
    </recommendedName>
</protein>
<reference evidence="6 7" key="1">
    <citation type="journal article" date="2016" name="Mol. Biol. Evol.">
        <title>Comparative Genomics of Early-Diverging Mushroom-Forming Fungi Provides Insights into the Origins of Lignocellulose Decay Capabilities.</title>
        <authorList>
            <person name="Nagy L.G."/>
            <person name="Riley R."/>
            <person name="Tritt A."/>
            <person name="Adam C."/>
            <person name="Daum C."/>
            <person name="Floudas D."/>
            <person name="Sun H."/>
            <person name="Yadav J.S."/>
            <person name="Pangilinan J."/>
            <person name="Larsson K.H."/>
            <person name="Matsuura K."/>
            <person name="Barry K."/>
            <person name="Labutti K."/>
            <person name="Kuo R."/>
            <person name="Ohm R.A."/>
            <person name="Bhattacharya S.S."/>
            <person name="Shirouzu T."/>
            <person name="Yoshinaga Y."/>
            <person name="Martin F.M."/>
            <person name="Grigoriev I.V."/>
            <person name="Hibbett D.S."/>
        </authorList>
    </citation>
    <scope>NUCLEOTIDE SEQUENCE [LARGE SCALE GENOMIC DNA]</scope>
    <source>
        <strain evidence="6 7">93-53</strain>
    </source>
</reference>
<proteinExistence type="inferred from homology"/>
<feature type="region of interest" description="Disordered" evidence="5">
    <location>
        <begin position="66"/>
        <end position="96"/>
    </location>
</feature>
<dbReference type="InterPro" id="IPR011990">
    <property type="entry name" value="TPR-like_helical_dom_sf"/>
</dbReference>
<evidence type="ECO:0000256" key="1">
    <source>
        <dbReference type="ARBA" id="ARBA00006192"/>
    </source>
</evidence>
<dbReference type="EMBL" id="KV427645">
    <property type="protein sequence ID" value="KZT03252.1"/>
    <property type="molecule type" value="Genomic_DNA"/>
</dbReference>
<keyword evidence="7" id="KW-1185">Reference proteome</keyword>
<dbReference type="PANTHER" id="PTHR47936:SF1">
    <property type="entry name" value="PENTATRICOPEPTIDE REPEAT-CONTAINING PROTEIN GUN1, CHLOROPLASTIC"/>
    <property type="match status" value="1"/>
</dbReference>
<gene>
    <name evidence="6" type="ORF">LAESUDRAFT_762039</name>
</gene>
<comment type="similarity">
    <text evidence="1">Belongs to the CCM1 family.</text>
</comment>
<evidence type="ECO:0000256" key="2">
    <source>
        <dbReference type="ARBA" id="ARBA00022737"/>
    </source>
</evidence>
<dbReference type="Proteomes" id="UP000076871">
    <property type="component" value="Unassembled WGS sequence"/>
</dbReference>
<keyword evidence="2" id="KW-0677">Repeat</keyword>
<dbReference type="RefSeq" id="XP_040760992.1">
    <property type="nucleotide sequence ID" value="XM_040913017.1"/>
</dbReference>
<accession>A0A165CQR9</accession>
<evidence type="ECO:0000256" key="4">
    <source>
        <dbReference type="ARBA" id="ARBA00044511"/>
    </source>
</evidence>
<comment type="function">
    <text evidence="3">Regulates mitochondrial small subunit maturation by controlling 15S rRNA 5'-end processing. Localizes to the 5' precursor of the 15S rRNA in a position that is subsequently occupied by mS47 in the mature yeast mtSSU. Uses structure and sequence-specific RNA recognition, binding to a single-stranded region of the precursor and specifically recognizing bases -6 to -1. The exchange of Ccm1 for mS47 is coupled to the irreversible removal of precursor rRNA that is accompanied by conformational changes of the mitoribosomal proteins uS5m and mS26. These conformational changes signal completion of 5'-end rRNA processing through protection of the mature 5'-end of the 15S rRNA and stabilization of mS47. The removal of the 5' precursor together with the dissociation of Ccm1 may be catalyzed by the 5'-3' exoribonuclease Pet127. Involved in the specific removal of group I introns in mitochondrial encoded transcripts.</text>
</comment>
<dbReference type="Gene3D" id="1.25.40.10">
    <property type="entry name" value="Tetratricopeptide repeat domain"/>
    <property type="match status" value="1"/>
</dbReference>
<sequence>MSVTLRLPPALLDLTLLRASPRLSALSVASSSVTSRHACNRYSHGAAMVAQAPAQDYLGHFMQRGGRSLSAQRRRKEKEADRGSLVPMEENEGMGTLTELEERVKALQQTAASSELLNSSLTYSEDDLLRIYEALLAIPASETPAASVPREKDDTELVEAVAHRLLEPSGLASASSAPSRQIHHAIVGRLQQIMSEIDSFQSSMFKEKLKEGEGVEQVKEFPTSLITNKEWSALARTCISAKDYATAELVLNLMKRSGSLNMEESINDLLAAYASEGNVSGTERVLHVHVPAPTELQRDLHVKSHIKATSQYEMPDNALRILHACEQLGTPAPQKSYTRTITALLSMRRDGAQGRAQAWDLFAHMRYVAHPQPDVALYTLMLRACSHPSAPVEPERALDLFTEMTVDRSLAPTQRAYTAAMYAFARSGEERYVHQAFRLAREMLDANRDAHGRSAFGPNRGLFIALLEGAKRIKDLARARWILAEMVKQTLQADRDLEAEGGMKEQDALLTETVMHNIFQAYASYEVPFKRSATRIVDDAPDQIAQKESQTSVQDKNLTSSGVMGNPDIQEDFENAGLTDVTHTSKFSHIPPQSKGEIVAEAKILFDRIVADGIAPMDEQEGTWSPFRYVRLTSRLLNDYLSVYYAHAPFDTWSAVYRDLFDRMGISRDARTYVDALERCSVASKADRTVALRFAEEVWGAWQGIEEAWRLRFDRDDANEVIETVNARWVERANTAMIQLLSLTREHTRALEVVRVFAERYPPSALLKTPSQNSLRSTRVQLEGAKPLVRLYHPTDVPDDNVPPLLTFTELELLKHRLVAAGDRSGIDYINWLCKSYEGSLRRRRDAMVSAKSLKARKKRD</sequence>
<dbReference type="STRING" id="1314785.A0A165CQR9"/>
<dbReference type="InParanoid" id="A0A165CQR9"/>
<organism evidence="6 7">
    <name type="scientific">Laetiporus sulphureus 93-53</name>
    <dbReference type="NCBI Taxonomy" id="1314785"/>
    <lineage>
        <taxon>Eukaryota</taxon>
        <taxon>Fungi</taxon>
        <taxon>Dikarya</taxon>
        <taxon>Basidiomycota</taxon>
        <taxon>Agaricomycotina</taxon>
        <taxon>Agaricomycetes</taxon>
        <taxon>Polyporales</taxon>
        <taxon>Laetiporus</taxon>
    </lineage>
</organism>
<comment type="subunit">
    <text evidence="4">Binds to mitochondrial small subunit 15S rRNA.</text>
</comment>
<dbReference type="AlphaFoldDB" id="A0A165CQR9"/>
<evidence type="ECO:0000313" key="6">
    <source>
        <dbReference type="EMBL" id="KZT03252.1"/>
    </source>
</evidence>
<dbReference type="OrthoDB" id="5588846at2759"/>
<dbReference type="GO" id="GO:0031930">
    <property type="term" value="P:mitochondria-nucleus signaling pathway"/>
    <property type="evidence" value="ECO:0007669"/>
    <property type="project" value="TreeGrafter"/>
</dbReference>
<dbReference type="GeneID" id="63830045"/>
<name>A0A165CQR9_9APHY</name>
<evidence type="ECO:0008006" key="8">
    <source>
        <dbReference type="Google" id="ProtNLM"/>
    </source>
</evidence>